<dbReference type="Pfam" id="PF12784">
    <property type="entry name" value="PDDEXK_2"/>
    <property type="match status" value="1"/>
</dbReference>
<protein>
    <submittedName>
        <fullName evidence="1">Rpn family recombination-promoting nuclease/putative transposase</fullName>
    </submittedName>
</protein>
<gene>
    <name evidence="1" type="ORF">FKZ59_02435</name>
</gene>
<accession>A0A540V5H6</accession>
<dbReference type="PANTHER" id="PTHR41317:SF1">
    <property type="entry name" value="PD-(D_E)XK NUCLEASE FAMILY TRANSPOSASE"/>
    <property type="match status" value="1"/>
</dbReference>
<dbReference type="AlphaFoldDB" id="A0A540V5H6"/>
<dbReference type="OrthoDB" id="1097360at2"/>
<reference evidence="1 2" key="1">
    <citation type="submission" date="2019-06" db="EMBL/GenBank/DDBJ databases">
        <title>Genome sequence of Ureibacillus terrenus.</title>
        <authorList>
            <person name="Maclea K.S."/>
            <person name="Simoes M."/>
        </authorList>
    </citation>
    <scope>NUCLEOTIDE SEQUENCE [LARGE SCALE GENOMIC DNA]</scope>
    <source>
        <strain evidence="1 2">ATCC BAA-384</strain>
    </source>
</reference>
<dbReference type="Proteomes" id="UP000315753">
    <property type="component" value="Unassembled WGS sequence"/>
</dbReference>
<dbReference type="InterPro" id="IPR010106">
    <property type="entry name" value="RpnA"/>
</dbReference>
<dbReference type="EMBL" id="VIGD01000002">
    <property type="protein sequence ID" value="TQE91968.1"/>
    <property type="molecule type" value="Genomic_DNA"/>
</dbReference>
<dbReference type="PANTHER" id="PTHR41317">
    <property type="entry name" value="PD-(D_E)XK NUCLEASE FAMILY TRANSPOSASE"/>
    <property type="match status" value="1"/>
</dbReference>
<sequence length="298" mass="35223">MDNNRKAELQQWMDLKIDAAFQMVIAGKQHPSLAPTFLNEILNREPEQKIQRISMPSDSLDENNPAEPVHLIGVAKDGKKLHILINFLNRFDIVKRSLYYASKSYAEQNDNDLHPVICINFLSYELFSQTESFHTVYLLGEQHAGDFLRDVFELHFIEFPKLIRDFEAKRADPWSDPKARWLLLLAIVDHRNGKVYHDIYKELDLISFRDDHIREALHRWRTLSQSEKKMAVYEKRLKRTLEEEVDVRNAKRREDEAFQKGAKKQQMEIAKKMLEEQMDIQYISKITGLSLKEIQELR</sequence>
<evidence type="ECO:0000313" key="2">
    <source>
        <dbReference type="Proteomes" id="UP000315753"/>
    </source>
</evidence>
<keyword evidence="2" id="KW-1185">Reference proteome</keyword>
<proteinExistence type="predicted"/>
<dbReference type="NCBIfam" id="TIGR01784">
    <property type="entry name" value="T_den_put_tspse"/>
    <property type="match status" value="1"/>
</dbReference>
<organism evidence="1 2">
    <name type="scientific">Ureibacillus terrenus</name>
    <dbReference type="NCBI Taxonomy" id="118246"/>
    <lineage>
        <taxon>Bacteria</taxon>
        <taxon>Bacillati</taxon>
        <taxon>Bacillota</taxon>
        <taxon>Bacilli</taxon>
        <taxon>Bacillales</taxon>
        <taxon>Caryophanaceae</taxon>
        <taxon>Ureibacillus</taxon>
    </lineage>
</organism>
<name>A0A540V5H6_9BACL</name>
<comment type="caution">
    <text evidence="1">The sequence shown here is derived from an EMBL/GenBank/DDBJ whole genome shotgun (WGS) entry which is preliminary data.</text>
</comment>
<evidence type="ECO:0000313" key="1">
    <source>
        <dbReference type="EMBL" id="TQE91968.1"/>
    </source>
</evidence>
<dbReference type="RefSeq" id="WP_141601144.1">
    <property type="nucleotide sequence ID" value="NZ_JARMSB010000008.1"/>
</dbReference>